<dbReference type="AlphaFoldDB" id="A0A2Z5Y478"/>
<dbReference type="Proteomes" id="UP000269226">
    <property type="component" value="Chromosome"/>
</dbReference>
<gene>
    <name evidence="1" type="ORF">DAT561_1492</name>
</gene>
<evidence type="ECO:0000313" key="2">
    <source>
        <dbReference type="Proteomes" id="UP000269226"/>
    </source>
</evidence>
<dbReference type="GeneID" id="57044021"/>
<sequence>MKRKFAFLTMILLGFFSLFLFLKPNVKGKVNQQVITAEELLAYGEKNENKVAATFIDIHKISSLEKDFWQKDFAGKRPIDTLYQVAMNDLIKHKIILQTAEDLKIIKPLTPKEEKKQWQQKSKELMFWQYLDTEDTQLTDQIKTTWLNTQPPNKVQLKKAFEHLKDTDKKTDYSIEAIEITNYSGSVDELKKSAKTMDLSKNLKEVTNQWQKKLPESLISPFRIKSTETQKNTMYQQTLGRRLNGKGEGEIIVGNQENQFYYVVHKEGGRLLTLKEASELAKNQYINELYQERITNYQKQAKVKRLKQMKQKFINHYLSNNTNRKETKN</sequence>
<dbReference type="EMBL" id="AP018492">
    <property type="protein sequence ID" value="BBC61589.1"/>
    <property type="molecule type" value="Genomic_DNA"/>
</dbReference>
<proteinExistence type="predicted"/>
<organism evidence="1 2">
    <name type="scientific">Melissococcus plutonius</name>
    <dbReference type="NCBI Taxonomy" id="33970"/>
    <lineage>
        <taxon>Bacteria</taxon>
        <taxon>Bacillati</taxon>
        <taxon>Bacillota</taxon>
        <taxon>Bacilli</taxon>
        <taxon>Lactobacillales</taxon>
        <taxon>Enterococcaceae</taxon>
        <taxon>Melissococcus</taxon>
    </lineage>
</organism>
<accession>A0A2Z5Y478</accession>
<protein>
    <submittedName>
        <fullName evidence="1">Uncharacterized protein</fullName>
    </submittedName>
</protein>
<reference evidence="1 2" key="1">
    <citation type="submission" date="2018-01" db="EMBL/GenBank/DDBJ databases">
        <title>Whole genome sequence of Melissococcus plutonius DAT561.</title>
        <authorList>
            <person name="Okumura K."/>
            <person name="Takamatsu D."/>
            <person name="Okura M."/>
        </authorList>
    </citation>
    <scope>NUCLEOTIDE SEQUENCE [LARGE SCALE GENOMIC DNA]</scope>
    <source>
        <strain evidence="1 2">DAT561</strain>
    </source>
</reference>
<dbReference type="RefSeq" id="WP_015695394.1">
    <property type="nucleotide sequence ID" value="NZ_AP018492.1"/>
</dbReference>
<name>A0A2Z5Y478_9ENTE</name>
<evidence type="ECO:0000313" key="1">
    <source>
        <dbReference type="EMBL" id="BBC61589.1"/>
    </source>
</evidence>